<proteinExistence type="predicted"/>
<evidence type="ECO:0000313" key="1">
    <source>
        <dbReference type="EMBL" id="MEQ2175103.1"/>
    </source>
</evidence>
<gene>
    <name evidence="1" type="primary">RIC1_1</name>
    <name evidence="1" type="ORF">GOODEAATRI_014765</name>
</gene>
<feature type="non-terminal residue" evidence="1">
    <location>
        <position position="1"/>
    </location>
</feature>
<accession>A0ABV0NUR4</accession>
<keyword evidence="2" id="KW-1185">Reference proteome</keyword>
<protein>
    <submittedName>
        <fullName evidence="1">WD40 repeat protein</fullName>
    </submittedName>
</protein>
<sequence>VMYFLTGWPRRLLCPLRSAEEPFHIQPSSQRFYFALLSETQLSIWFSRVSCRRWQSYSRTQLTR</sequence>
<name>A0ABV0NUR4_9TELE</name>
<organism evidence="1 2">
    <name type="scientific">Goodea atripinnis</name>
    <dbReference type="NCBI Taxonomy" id="208336"/>
    <lineage>
        <taxon>Eukaryota</taxon>
        <taxon>Metazoa</taxon>
        <taxon>Chordata</taxon>
        <taxon>Craniata</taxon>
        <taxon>Vertebrata</taxon>
        <taxon>Euteleostomi</taxon>
        <taxon>Actinopterygii</taxon>
        <taxon>Neopterygii</taxon>
        <taxon>Teleostei</taxon>
        <taxon>Neoteleostei</taxon>
        <taxon>Acanthomorphata</taxon>
        <taxon>Ovalentaria</taxon>
        <taxon>Atherinomorphae</taxon>
        <taxon>Cyprinodontiformes</taxon>
        <taxon>Goodeidae</taxon>
        <taxon>Goodea</taxon>
    </lineage>
</organism>
<evidence type="ECO:0000313" key="2">
    <source>
        <dbReference type="Proteomes" id="UP001476798"/>
    </source>
</evidence>
<comment type="caution">
    <text evidence="1">The sequence shown here is derived from an EMBL/GenBank/DDBJ whole genome shotgun (WGS) entry which is preliminary data.</text>
</comment>
<dbReference type="Proteomes" id="UP001476798">
    <property type="component" value="Unassembled WGS sequence"/>
</dbReference>
<dbReference type="EMBL" id="JAHRIO010051032">
    <property type="protein sequence ID" value="MEQ2175103.1"/>
    <property type="molecule type" value="Genomic_DNA"/>
</dbReference>
<reference evidence="1 2" key="1">
    <citation type="submission" date="2021-06" db="EMBL/GenBank/DDBJ databases">
        <authorList>
            <person name="Palmer J.M."/>
        </authorList>
    </citation>
    <scope>NUCLEOTIDE SEQUENCE [LARGE SCALE GENOMIC DNA]</scope>
    <source>
        <strain evidence="1 2">GA_2019</strain>
        <tissue evidence="1">Muscle</tissue>
    </source>
</reference>